<organism evidence="2 3">
    <name type="scientific">Alectoria fallacina</name>
    <dbReference type="NCBI Taxonomy" id="1903189"/>
    <lineage>
        <taxon>Eukaryota</taxon>
        <taxon>Fungi</taxon>
        <taxon>Dikarya</taxon>
        <taxon>Ascomycota</taxon>
        <taxon>Pezizomycotina</taxon>
        <taxon>Lecanoromycetes</taxon>
        <taxon>OSLEUM clade</taxon>
        <taxon>Lecanoromycetidae</taxon>
        <taxon>Lecanorales</taxon>
        <taxon>Lecanorineae</taxon>
        <taxon>Parmeliaceae</taxon>
        <taxon>Alectoria</taxon>
    </lineage>
</organism>
<dbReference type="EMBL" id="CAJPDR010000002">
    <property type="protein sequence ID" value="CAF9903678.1"/>
    <property type="molecule type" value="Genomic_DNA"/>
</dbReference>
<evidence type="ECO:0000256" key="1">
    <source>
        <dbReference type="SAM" id="MobiDB-lite"/>
    </source>
</evidence>
<keyword evidence="3" id="KW-1185">Reference proteome</keyword>
<protein>
    <submittedName>
        <fullName evidence="2">Uncharacterized protein</fullName>
    </submittedName>
</protein>
<name>A0A8H3EEF6_9LECA</name>
<dbReference type="AlphaFoldDB" id="A0A8H3EEF6"/>
<gene>
    <name evidence="2" type="ORF">ALECFALPRED_002922</name>
</gene>
<feature type="compositionally biased region" description="Polar residues" evidence="1">
    <location>
        <begin position="254"/>
        <end position="264"/>
    </location>
</feature>
<accession>A0A8H3EEF6</accession>
<feature type="region of interest" description="Disordered" evidence="1">
    <location>
        <begin position="204"/>
        <end position="278"/>
    </location>
</feature>
<sequence length="385" mass="40316">MTSASTAFRNRNSFSGSVLSTQVSSAQRLMSPPYPDYPEFSTFVLANGTDGAVAGGVTSFAHPTPFIAIAGFWLYTNLRSAGCVLDSNEAQTFMEALEGENHDNDQPSGIGSISVHMKSTFYAPFHVGSSSNVVDLFSNGYTPEFDLDTKAFSEFIVSNTSLLNTFPYLASCNYKSRGVGPPGLQLPVTALIATITAVIKENGPYPTDAPAPGNTVRPHFPAQTTTLPQGFLDQGSPNIAQKPNPQQGAPPAQYSPSRRGSDSNPPEDFSQPGILSFGGTYHKADTSDRFMIAGQTLAPDGPAVTISGTPISLAANATAAVIGASTVPIIHDPAIGMPIVAPVLTFVGSSYTAGASRAFLIAGQTFTPNGIVTISGHAYILRRGR</sequence>
<proteinExistence type="predicted"/>
<dbReference type="Proteomes" id="UP000664203">
    <property type="component" value="Unassembled WGS sequence"/>
</dbReference>
<feature type="compositionally biased region" description="Polar residues" evidence="1">
    <location>
        <begin position="235"/>
        <end position="247"/>
    </location>
</feature>
<reference evidence="2" key="1">
    <citation type="submission" date="2021-03" db="EMBL/GenBank/DDBJ databases">
        <authorList>
            <person name="Tagirdzhanova G."/>
        </authorList>
    </citation>
    <scope>NUCLEOTIDE SEQUENCE</scope>
</reference>
<evidence type="ECO:0000313" key="2">
    <source>
        <dbReference type="EMBL" id="CAF9903678.1"/>
    </source>
</evidence>
<evidence type="ECO:0000313" key="3">
    <source>
        <dbReference type="Proteomes" id="UP000664203"/>
    </source>
</evidence>
<comment type="caution">
    <text evidence="2">The sequence shown here is derived from an EMBL/GenBank/DDBJ whole genome shotgun (WGS) entry which is preliminary data.</text>
</comment>
<dbReference type="OrthoDB" id="10442963at2759"/>